<accession>A0AAQ3WSF5</accession>
<reference evidence="2 3" key="1">
    <citation type="submission" date="2024-02" db="EMBL/GenBank/DDBJ databases">
        <title>High-quality chromosome-scale genome assembly of Pensacola bahiagrass (Paspalum notatum Flugge var. saurae).</title>
        <authorList>
            <person name="Vega J.M."/>
            <person name="Podio M."/>
            <person name="Orjuela J."/>
            <person name="Siena L.A."/>
            <person name="Pessino S.C."/>
            <person name="Combes M.C."/>
            <person name="Mariac C."/>
            <person name="Albertini E."/>
            <person name="Pupilli F."/>
            <person name="Ortiz J.P.A."/>
            <person name="Leblanc O."/>
        </authorList>
    </citation>
    <scope>NUCLEOTIDE SEQUENCE [LARGE SCALE GENOMIC DNA]</scope>
    <source>
        <strain evidence="2">R1</strain>
        <tissue evidence="2">Leaf</tissue>
    </source>
</reference>
<evidence type="ECO:0000259" key="1">
    <source>
        <dbReference type="PROSITE" id="PS50878"/>
    </source>
</evidence>
<gene>
    <name evidence="2" type="ORF">U9M48_021149</name>
</gene>
<sequence length="476" mass="53028">MRVDGTRSLGSAGGRLRLCRVDIRDDKGQDHLHRSQVEGVLGVWMMDAAGSQWECVHDAVAYRHETPVDVSSAGSEFIVVARDRLLVRYELKSGIKERLANLHGNDRRLTALYHRFHVFPFFSPVNTVPEKRKSYPVYREMIESSSKNAFKGKVIYKSGPRPFLEDTTALSPHTLPAENSPSMYSYSIAKNGIKKAIKRMERKIHEEEILINGVRGSFFSHGRGLRQGDPLSPLLFILAIDPIQKLFAIASQEGAFSPILSQSARLRVSLYADDAAIFINPDRGEVQTTAQILAAFSEASGLTINLSKCAVYPICCDSLHLENIMQPFPCGIKSFPCKYLGLPLSCRPLRRVDFQPLLDKVAGKLSAWKGKLLDKSGRHTIHFITVFPLKKWVIKKLDKVRRSFLWRGTENANGGHCLLGRNLLVVWVSLTLNVSVMPCDSDGCGLAGPIHPSRGSALRHLVTALKHERESSSSFS</sequence>
<dbReference type="PANTHER" id="PTHR33116:SF78">
    <property type="entry name" value="OS12G0587133 PROTEIN"/>
    <property type="match status" value="1"/>
</dbReference>
<dbReference type="Pfam" id="PF00078">
    <property type="entry name" value="RVT_1"/>
    <property type="match status" value="1"/>
</dbReference>
<dbReference type="SUPFAM" id="SSF56672">
    <property type="entry name" value="DNA/RNA polymerases"/>
    <property type="match status" value="1"/>
</dbReference>
<keyword evidence="3" id="KW-1185">Reference proteome</keyword>
<evidence type="ECO:0000313" key="2">
    <source>
        <dbReference type="EMBL" id="WVZ72733.1"/>
    </source>
</evidence>
<name>A0AAQ3WSF5_PASNO</name>
<organism evidence="2 3">
    <name type="scientific">Paspalum notatum var. saurae</name>
    <dbReference type="NCBI Taxonomy" id="547442"/>
    <lineage>
        <taxon>Eukaryota</taxon>
        <taxon>Viridiplantae</taxon>
        <taxon>Streptophyta</taxon>
        <taxon>Embryophyta</taxon>
        <taxon>Tracheophyta</taxon>
        <taxon>Spermatophyta</taxon>
        <taxon>Magnoliopsida</taxon>
        <taxon>Liliopsida</taxon>
        <taxon>Poales</taxon>
        <taxon>Poaceae</taxon>
        <taxon>PACMAD clade</taxon>
        <taxon>Panicoideae</taxon>
        <taxon>Andropogonodae</taxon>
        <taxon>Paspaleae</taxon>
        <taxon>Paspalinae</taxon>
        <taxon>Paspalum</taxon>
    </lineage>
</organism>
<dbReference type="AlphaFoldDB" id="A0AAQ3WSF5"/>
<dbReference type="InterPro" id="IPR043502">
    <property type="entry name" value="DNA/RNA_pol_sf"/>
</dbReference>
<feature type="domain" description="Reverse transcriptase" evidence="1">
    <location>
        <begin position="109"/>
        <end position="344"/>
    </location>
</feature>
<evidence type="ECO:0000313" key="3">
    <source>
        <dbReference type="Proteomes" id="UP001341281"/>
    </source>
</evidence>
<dbReference type="Proteomes" id="UP001341281">
    <property type="component" value="Chromosome 04"/>
</dbReference>
<proteinExistence type="predicted"/>
<dbReference type="CDD" id="cd01650">
    <property type="entry name" value="RT_nLTR_like"/>
    <property type="match status" value="1"/>
</dbReference>
<dbReference type="EMBL" id="CP144748">
    <property type="protein sequence ID" value="WVZ72733.1"/>
    <property type="molecule type" value="Genomic_DNA"/>
</dbReference>
<dbReference type="InterPro" id="IPR000477">
    <property type="entry name" value="RT_dom"/>
</dbReference>
<dbReference type="PANTHER" id="PTHR33116">
    <property type="entry name" value="REVERSE TRANSCRIPTASE ZINC-BINDING DOMAIN-CONTAINING PROTEIN-RELATED-RELATED"/>
    <property type="match status" value="1"/>
</dbReference>
<protein>
    <recommendedName>
        <fullName evidence="1">Reverse transcriptase domain-containing protein</fullName>
    </recommendedName>
</protein>
<dbReference type="PROSITE" id="PS50878">
    <property type="entry name" value="RT_POL"/>
    <property type="match status" value="1"/>
</dbReference>